<proteinExistence type="predicted"/>
<dbReference type="EMBL" id="FOAB01000004">
    <property type="protein sequence ID" value="SEL36269.1"/>
    <property type="molecule type" value="Genomic_DNA"/>
</dbReference>
<keyword evidence="1" id="KW-0732">Signal</keyword>
<protein>
    <recommendedName>
        <fullName evidence="4">DUF1573 domain-containing protein</fullName>
    </recommendedName>
</protein>
<evidence type="ECO:0000313" key="2">
    <source>
        <dbReference type="EMBL" id="SEL36269.1"/>
    </source>
</evidence>
<dbReference type="RefSeq" id="WP_091408301.1">
    <property type="nucleotide sequence ID" value="NZ_FOAB01000004.1"/>
</dbReference>
<gene>
    <name evidence="2" type="ORF">SAMN04487910_2239</name>
</gene>
<dbReference type="InterPro" id="IPR013783">
    <property type="entry name" value="Ig-like_fold"/>
</dbReference>
<accession>A0A1H7PKW6</accession>
<evidence type="ECO:0000313" key="3">
    <source>
        <dbReference type="Proteomes" id="UP000198521"/>
    </source>
</evidence>
<keyword evidence="3" id="KW-1185">Reference proteome</keyword>
<dbReference type="Proteomes" id="UP000198521">
    <property type="component" value="Unassembled WGS sequence"/>
</dbReference>
<evidence type="ECO:0000256" key="1">
    <source>
        <dbReference type="SAM" id="SignalP"/>
    </source>
</evidence>
<sequence length="159" mass="16889">MKKGILILAGVFALTFMSCKDNAAEKVKEENVADAADRDAKNTDFPVMNFSETEHDFGTINEGDVVEHTFTFTNTGKAPLVIVNAKGSCGCTVPEWTKEPVAPGATGSMLVKFNSNGKPNAQNKQVTITANTEAGKEILKIKAMVTPKAKPVSGTPVSE</sequence>
<feature type="chain" id="PRO_5011766025" description="DUF1573 domain-containing protein" evidence="1">
    <location>
        <begin position="24"/>
        <end position="159"/>
    </location>
</feature>
<dbReference type="InterPro" id="IPR011467">
    <property type="entry name" value="DUF1573"/>
</dbReference>
<dbReference type="AlphaFoldDB" id="A0A1H7PKW6"/>
<reference evidence="2 3" key="1">
    <citation type="submission" date="2016-10" db="EMBL/GenBank/DDBJ databases">
        <authorList>
            <person name="de Groot N.N."/>
        </authorList>
    </citation>
    <scope>NUCLEOTIDE SEQUENCE [LARGE SCALE GENOMIC DNA]</scope>
    <source>
        <strain evidence="2 3">DSM 25232</strain>
    </source>
</reference>
<dbReference type="Pfam" id="PF07610">
    <property type="entry name" value="DUF1573"/>
    <property type="match status" value="1"/>
</dbReference>
<feature type="signal peptide" evidence="1">
    <location>
        <begin position="1"/>
        <end position="23"/>
    </location>
</feature>
<evidence type="ECO:0008006" key="4">
    <source>
        <dbReference type="Google" id="ProtNLM"/>
    </source>
</evidence>
<dbReference type="PANTHER" id="PTHR37833:SF1">
    <property type="entry name" value="SIGNAL PEPTIDE PROTEIN"/>
    <property type="match status" value="1"/>
</dbReference>
<organism evidence="2 3">
    <name type="scientific">Aquimarina amphilecti</name>
    <dbReference type="NCBI Taxonomy" id="1038014"/>
    <lineage>
        <taxon>Bacteria</taxon>
        <taxon>Pseudomonadati</taxon>
        <taxon>Bacteroidota</taxon>
        <taxon>Flavobacteriia</taxon>
        <taxon>Flavobacteriales</taxon>
        <taxon>Flavobacteriaceae</taxon>
        <taxon>Aquimarina</taxon>
    </lineage>
</organism>
<dbReference type="OrthoDB" id="826619at2"/>
<dbReference type="PANTHER" id="PTHR37833">
    <property type="entry name" value="LIPOPROTEIN-RELATED"/>
    <property type="match status" value="1"/>
</dbReference>
<dbReference type="STRING" id="1038014.SAMN04487910_2239"/>
<name>A0A1H7PKW6_AQUAM</name>
<dbReference type="PROSITE" id="PS51257">
    <property type="entry name" value="PROKAR_LIPOPROTEIN"/>
    <property type="match status" value="1"/>
</dbReference>
<dbReference type="Gene3D" id="2.60.40.10">
    <property type="entry name" value="Immunoglobulins"/>
    <property type="match status" value="1"/>
</dbReference>